<dbReference type="SMART" id="SM00355">
    <property type="entry name" value="ZnF_C2H2"/>
    <property type="match status" value="3"/>
</dbReference>
<reference evidence="3 4" key="1">
    <citation type="journal article" date="2014" name="BMC Genomics">
        <title>Comparative genome sequencing reveals chemotype-specific gene clusters in the toxigenic black mold Stachybotrys.</title>
        <authorList>
            <person name="Semeiks J."/>
            <person name="Borek D."/>
            <person name="Otwinowski Z."/>
            <person name="Grishin N.V."/>
        </authorList>
    </citation>
    <scope>NUCLEOTIDE SEQUENCE [LARGE SCALE GENOMIC DNA]</scope>
    <source>
        <strain evidence="3 4">IBT 40285</strain>
    </source>
</reference>
<dbReference type="InParanoid" id="A0A084QDK4"/>
<feature type="region of interest" description="Disordered" evidence="1">
    <location>
        <begin position="84"/>
        <end position="148"/>
    </location>
</feature>
<gene>
    <name evidence="3" type="ORF">S40285_02136</name>
</gene>
<dbReference type="STRING" id="1283841.A0A084QDK4"/>
<protein>
    <recommendedName>
        <fullName evidence="2">C2H2-type domain-containing protein</fullName>
    </recommendedName>
</protein>
<sequence length="836" mass="92405">MALQKSGTRPRRGPTCHGRAARASPPWPDALALPDDDPVRYFLSHEAHSGMPKWPSTSHYLQTCSIPADVHDYCHVVDPSHASSVPSYLSDPRANRSRAPSTDSFDTRASSPPGSLLSPVQTDRSDAMASVRHPSRGPSPLGRTSLHPEQGRQAPLLCLGPQCDQKFKSEQELKTHVETVHKHSCSWAGCDQPSFPSRDRLVWHVNVEHLLVCPVSGCTEAPSFESARMLRSHIAVAHPEAGSGHVKEWMLTPSVSIEPATTPRIENIVPKEMDKSTIKAVKSKSRGETDLVKLTKRKCQDQLRSAVEKKVKKIAGTPKAADSPTDLIRSRAAKFIEAASFPLVFEHALLPFLAELMPKWAGPGHVISVVRGRTPQTRRICIMTKKGISRARKIMIAGHVVDLLPETYRNTVTFVFSVGKVERMVWARGLGKSLPDDICAARNPYYFHVPCMGDSVGIPALGDCKESTATLGPCLVIGGASYWLSNFHPFLEAYQSHGSIHIEHPSPQDRFRCMEEAHDALNPDEDFRIGDLEVTSGLNLKTTRISHDPYWEDCGKDPPLVVMDWALTSADTPRANMLRRFPSETQPVLEEPLVRSVSAIIPGASIISSGRTSGHQRGQICEVPAYVSGEENGTQKATREWYVEEGYPFENEEAWIRGGIGVEGDSGAAIVDADTNSLVGQLWGRNAYWGPGPRITYFTPIADIFDDIQEKCGQQTRPQLPQHRDESERYAAYPSCRQCYDLRTYLDSRRSSRLSLESMIMGRGDAEQDLTLTEEGFSELATPRDFPRYMGIEETGSSFNTILDHLQMAPHTPGSLGIPEVKTTCTLVDGFYHVRG</sequence>
<feature type="region of interest" description="Disordered" evidence="1">
    <location>
        <begin position="1"/>
        <end position="30"/>
    </location>
</feature>
<dbReference type="InterPro" id="IPR013087">
    <property type="entry name" value="Znf_C2H2_type"/>
</dbReference>
<organism evidence="3 4">
    <name type="scientific">Stachybotrys chlorohalonatus (strain IBT 40285)</name>
    <dbReference type="NCBI Taxonomy" id="1283841"/>
    <lineage>
        <taxon>Eukaryota</taxon>
        <taxon>Fungi</taxon>
        <taxon>Dikarya</taxon>
        <taxon>Ascomycota</taxon>
        <taxon>Pezizomycotina</taxon>
        <taxon>Sordariomycetes</taxon>
        <taxon>Hypocreomycetidae</taxon>
        <taxon>Hypocreales</taxon>
        <taxon>Stachybotryaceae</taxon>
        <taxon>Stachybotrys</taxon>
    </lineage>
</organism>
<feature type="domain" description="C2H2-type" evidence="2">
    <location>
        <begin position="158"/>
        <end position="181"/>
    </location>
</feature>
<accession>A0A084QDK4</accession>
<evidence type="ECO:0000313" key="4">
    <source>
        <dbReference type="Proteomes" id="UP000028524"/>
    </source>
</evidence>
<dbReference type="HOGENOM" id="CLU_015981_0_0_1"/>
<proteinExistence type="predicted"/>
<evidence type="ECO:0000259" key="2">
    <source>
        <dbReference type="PROSITE" id="PS00028"/>
    </source>
</evidence>
<dbReference type="AlphaFoldDB" id="A0A084QDK4"/>
<evidence type="ECO:0000256" key="1">
    <source>
        <dbReference type="SAM" id="MobiDB-lite"/>
    </source>
</evidence>
<dbReference type="OMA" id="CYDLRTY"/>
<feature type="compositionally biased region" description="Polar residues" evidence="1">
    <location>
        <begin position="98"/>
        <end position="122"/>
    </location>
</feature>
<keyword evidence="4" id="KW-1185">Reference proteome</keyword>
<dbReference type="PROSITE" id="PS00028">
    <property type="entry name" value="ZINC_FINGER_C2H2_1"/>
    <property type="match status" value="1"/>
</dbReference>
<dbReference type="Gene3D" id="3.30.160.60">
    <property type="entry name" value="Classic Zinc Finger"/>
    <property type="match status" value="1"/>
</dbReference>
<dbReference type="Proteomes" id="UP000028524">
    <property type="component" value="Unassembled WGS sequence"/>
</dbReference>
<evidence type="ECO:0000313" key="3">
    <source>
        <dbReference type="EMBL" id="KFA62039.1"/>
    </source>
</evidence>
<dbReference type="OrthoDB" id="5242988at2759"/>
<dbReference type="EMBL" id="KL660818">
    <property type="protein sequence ID" value="KFA62039.1"/>
    <property type="molecule type" value="Genomic_DNA"/>
</dbReference>
<name>A0A084QDK4_STAC4</name>